<dbReference type="RefSeq" id="WP_096349858.1">
    <property type="nucleotide sequence ID" value="NZ_AP017313.1"/>
</dbReference>
<organism evidence="2 3">
    <name type="scientific">Mucilaginibacter gotjawali</name>
    <dbReference type="NCBI Taxonomy" id="1550579"/>
    <lineage>
        <taxon>Bacteria</taxon>
        <taxon>Pseudomonadati</taxon>
        <taxon>Bacteroidota</taxon>
        <taxon>Sphingobacteriia</taxon>
        <taxon>Sphingobacteriales</taxon>
        <taxon>Sphingobacteriaceae</taxon>
        <taxon>Mucilaginibacter</taxon>
    </lineage>
</organism>
<keyword evidence="3" id="KW-1185">Reference proteome</keyword>
<accession>A0A839SLL7</accession>
<dbReference type="AlphaFoldDB" id="A0A839SLL7"/>
<name>A0A839SLL7_9SPHI</name>
<protein>
    <submittedName>
        <fullName evidence="2">Vacuolar-type H+-ATPase subunit I/STV1</fullName>
    </submittedName>
</protein>
<dbReference type="EMBL" id="JACHWX010000015">
    <property type="protein sequence ID" value="MBB3057740.1"/>
    <property type="molecule type" value="Genomic_DNA"/>
</dbReference>
<evidence type="ECO:0000256" key="1">
    <source>
        <dbReference type="SAM" id="Coils"/>
    </source>
</evidence>
<keyword evidence="1" id="KW-0175">Coiled coil</keyword>
<evidence type="ECO:0000313" key="2">
    <source>
        <dbReference type="EMBL" id="MBB3057740.1"/>
    </source>
</evidence>
<gene>
    <name evidence="2" type="ORF">FHS11_004182</name>
</gene>
<proteinExistence type="predicted"/>
<comment type="caution">
    <text evidence="2">The sequence shown here is derived from an EMBL/GenBank/DDBJ whole genome shotgun (WGS) entry which is preliminary data.</text>
</comment>
<dbReference type="Proteomes" id="UP000539265">
    <property type="component" value="Unassembled WGS sequence"/>
</dbReference>
<dbReference type="OrthoDB" id="965614at2"/>
<evidence type="ECO:0000313" key="3">
    <source>
        <dbReference type="Proteomes" id="UP000539265"/>
    </source>
</evidence>
<feature type="coiled-coil region" evidence="1">
    <location>
        <begin position="90"/>
        <end position="117"/>
    </location>
</feature>
<sequence>MHKRQCYSRDGHFSLLLALSPTRLLNFNSIEKQSTKLIKFVSMETLVINVPDKKGPLVRQILKELGVTIKSESTDRMKPSDYAKLIDISKDDAQRMIKDIEQSRAEWERDINRLKYIN</sequence>
<reference evidence="2" key="1">
    <citation type="submission" date="2020-08" db="EMBL/GenBank/DDBJ databases">
        <title>Genomic Encyclopedia of Type Strains, Phase III (KMG-III): the genomes of soil and plant-associated and newly described type strains.</title>
        <authorList>
            <person name="Whitman W."/>
        </authorList>
    </citation>
    <scope>NUCLEOTIDE SEQUENCE [LARGE SCALE GENOMIC DNA]</scope>
    <source>
        <strain evidence="2">CECT 8628</strain>
    </source>
</reference>